<dbReference type="Pfam" id="PF08853">
    <property type="entry name" value="DUF1823"/>
    <property type="match status" value="1"/>
</dbReference>
<evidence type="ECO:0000313" key="2">
    <source>
        <dbReference type="Proteomes" id="UP000324585"/>
    </source>
</evidence>
<evidence type="ECO:0000313" key="1">
    <source>
        <dbReference type="EMBL" id="KAA8497998.1"/>
    </source>
</evidence>
<organism evidence="1 2">
    <name type="scientific">Porphyridium purpureum</name>
    <name type="common">Red alga</name>
    <name type="synonym">Porphyridium cruentum</name>
    <dbReference type="NCBI Taxonomy" id="35688"/>
    <lineage>
        <taxon>Eukaryota</taxon>
        <taxon>Rhodophyta</taxon>
        <taxon>Bangiophyceae</taxon>
        <taxon>Porphyridiales</taxon>
        <taxon>Porphyridiaceae</taxon>
        <taxon>Porphyridium</taxon>
    </lineage>
</organism>
<protein>
    <submittedName>
        <fullName evidence="1">Uncharacterized protein</fullName>
    </submittedName>
</protein>
<gene>
    <name evidence="1" type="ORF">FVE85_5583</name>
</gene>
<dbReference type="OrthoDB" id="4311at2759"/>
<proteinExistence type="predicted"/>
<dbReference type="AlphaFoldDB" id="A0A5J4Z449"/>
<sequence>MIGFHVPAYSDRAVAKVLHAPLVSRLSGARWRVGMAGARTIARRDAHRSVLRMSDDAVFKDSEWTLPLMPTVQSGWKGLWERKQETCRQVPGLPGVVYDPPLRIDDRTLLEICKQQTPDEWVNEIMWTLLGFVPPADGQAVSADEDAPRWVATEHVPEEWSPEVAGAPLPDFIGRPDCYEPEVDKPIKKAVQKLTRSIPKEYKALLKEDLGFKGFKIDELTPNRTRRATVVNWILYYQKAHGLR</sequence>
<dbReference type="InterPro" id="IPR014952">
    <property type="entry name" value="DUF1823"/>
</dbReference>
<reference evidence="2" key="1">
    <citation type="journal article" date="2019" name="Nat. Commun.">
        <title>Expansion of phycobilisome linker gene families in mesophilic red algae.</title>
        <authorList>
            <person name="Lee J."/>
            <person name="Kim D."/>
            <person name="Bhattacharya D."/>
            <person name="Yoon H.S."/>
        </authorList>
    </citation>
    <scope>NUCLEOTIDE SEQUENCE [LARGE SCALE GENOMIC DNA]</scope>
    <source>
        <strain evidence="2">CCMP 1328</strain>
    </source>
</reference>
<dbReference type="EMBL" id="VRMN01000001">
    <property type="protein sequence ID" value="KAA8497998.1"/>
    <property type="molecule type" value="Genomic_DNA"/>
</dbReference>
<dbReference type="Gene3D" id="1.10.418.90">
    <property type="entry name" value="Protein of unknown function DUF1823"/>
    <property type="match status" value="1"/>
</dbReference>
<name>A0A5J4Z449_PORPP</name>
<comment type="caution">
    <text evidence="1">The sequence shown here is derived from an EMBL/GenBank/DDBJ whole genome shotgun (WGS) entry which is preliminary data.</text>
</comment>
<accession>A0A5J4Z449</accession>
<keyword evidence="2" id="KW-1185">Reference proteome</keyword>
<dbReference type="Proteomes" id="UP000324585">
    <property type="component" value="Unassembled WGS sequence"/>
</dbReference>